<evidence type="ECO:0000313" key="2">
    <source>
        <dbReference type="EMBL" id="RZU74641.1"/>
    </source>
</evidence>
<name>A0A4Q8BBJ2_9ACTN</name>
<comment type="caution">
    <text evidence="2">The sequence shown here is derived from an EMBL/GenBank/DDBJ whole genome shotgun (WGS) entry which is preliminary data.</text>
</comment>
<dbReference type="Proteomes" id="UP000294114">
    <property type="component" value="Unassembled WGS sequence"/>
</dbReference>
<dbReference type="AlphaFoldDB" id="A0A4Q8BBJ2"/>
<protein>
    <submittedName>
        <fullName evidence="2">Uncharacterized protein</fullName>
    </submittedName>
</protein>
<reference evidence="2 3" key="1">
    <citation type="submission" date="2019-02" db="EMBL/GenBank/DDBJ databases">
        <title>Sequencing the genomes of 1000 actinobacteria strains.</title>
        <authorList>
            <person name="Klenk H.-P."/>
        </authorList>
    </citation>
    <scope>NUCLEOTIDE SEQUENCE [LARGE SCALE GENOMIC DNA]</scope>
    <source>
        <strain evidence="2 3">DSM 45612</strain>
    </source>
</reference>
<sequence length="69" mass="6976">MPRGAVNLPVRRAADPSLSSSGRESWNAKVPAGGASPAPDLVALNGTACTVSMTRGGAEREPSGQTLRS</sequence>
<evidence type="ECO:0000256" key="1">
    <source>
        <dbReference type="SAM" id="MobiDB-lite"/>
    </source>
</evidence>
<gene>
    <name evidence="2" type="ORF">EV384_3116</name>
</gene>
<proteinExistence type="predicted"/>
<dbReference type="EMBL" id="SHLD01000001">
    <property type="protein sequence ID" value="RZU74641.1"/>
    <property type="molecule type" value="Genomic_DNA"/>
</dbReference>
<evidence type="ECO:0000313" key="3">
    <source>
        <dbReference type="Proteomes" id="UP000294114"/>
    </source>
</evidence>
<organism evidence="2 3">
    <name type="scientific">Micromonospora kangleipakensis</name>
    <dbReference type="NCBI Taxonomy" id="1077942"/>
    <lineage>
        <taxon>Bacteria</taxon>
        <taxon>Bacillati</taxon>
        <taxon>Actinomycetota</taxon>
        <taxon>Actinomycetes</taxon>
        <taxon>Micromonosporales</taxon>
        <taxon>Micromonosporaceae</taxon>
        <taxon>Micromonospora</taxon>
    </lineage>
</organism>
<accession>A0A4Q8BBJ2</accession>
<feature type="region of interest" description="Disordered" evidence="1">
    <location>
        <begin position="1"/>
        <end position="41"/>
    </location>
</feature>
<keyword evidence="3" id="KW-1185">Reference proteome</keyword>